<dbReference type="AlphaFoldDB" id="A0AAV4DW17"/>
<proteinExistence type="predicted"/>
<gene>
    <name evidence="1" type="ORF">PoB_007486000</name>
</gene>
<organism evidence="1 2">
    <name type="scientific">Plakobranchus ocellatus</name>
    <dbReference type="NCBI Taxonomy" id="259542"/>
    <lineage>
        <taxon>Eukaryota</taxon>
        <taxon>Metazoa</taxon>
        <taxon>Spiralia</taxon>
        <taxon>Lophotrochozoa</taxon>
        <taxon>Mollusca</taxon>
        <taxon>Gastropoda</taxon>
        <taxon>Heterobranchia</taxon>
        <taxon>Euthyneura</taxon>
        <taxon>Panpulmonata</taxon>
        <taxon>Sacoglossa</taxon>
        <taxon>Placobranchoidea</taxon>
        <taxon>Plakobranchidae</taxon>
        <taxon>Plakobranchus</taxon>
    </lineage>
</organism>
<sequence>MDTNAVSLFQAYALQHSFLLPSLRPFQISCSARRPFSDAVPGSWQQGPYWRPLADGPYKRGNYQAALAFTPEEIRKNNCGLPDPYNHLEGPIQPVRRWSQASLLFPTSWTSPALDLSWSTNIQHQRLETYRFDWSRRTPKLPPL</sequence>
<comment type="caution">
    <text evidence="1">The sequence shown here is derived from an EMBL/GenBank/DDBJ whole genome shotgun (WGS) entry which is preliminary data.</text>
</comment>
<evidence type="ECO:0000313" key="1">
    <source>
        <dbReference type="EMBL" id="GFO48355.1"/>
    </source>
</evidence>
<accession>A0AAV4DW17</accession>
<reference evidence="1 2" key="1">
    <citation type="journal article" date="2021" name="Elife">
        <title>Chloroplast acquisition without the gene transfer in kleptoplastic sea slugs, Plakobranchus ocellatus.</title>
        <authorList>
            <person name="Maeda T."/>
            <person name="Takahashi S."/>
            <person name="Yoshida T."/>
            <person name="Shimamura S."/>
            <person name="Takaki Y."/>
            <person name="Nagai Y."/>
            <person name="Toyoda A."/>
            <person name="Suzuki Y."/>
            <person name="Arimoto A."/>
            <person name="Ishii H."/>
            <person name="Satoh N."/>
            <person name="Nishiyama T."/>
            <person name="Hasebe M."/>
            <person name="Maruyama T."/>
            <person name="Minagawa J."/>
            <person name="Obokata J."/>
            <person name="Shigenobu S."/>
        </authorList>
    </citation>
    <scope>NUCLEOTIDE SEQUENCE [LARGE SCALE GENOMIC DNA]</scope>
</reference>
<protein>
    <submittedName>
        <fullName evidence="1">Uncharacterized protein</fullName>
    </submittedName>
</protein>
<dbReference type="EMBL" id="BLXT01008388">
    <property type="protein sequence ID" value="GFO48355.1"/>
    <property type="molecule type" value="Genomic_DNA"/>
</dbReference>
<evidence type="ECO:0000313" key="2">
    <source>
        <dbReference type="Proteomes" id="UP000735302"/>
    </source>
</evidence>
<keyword evidence="2" id="KW-1185">Reference proteome</keyword>
<dbReference type="Proteomes" id="UP000735302">
    <property type="component" value="Unassembled WGS sequence"/>
</dbReference>
<name>A0AAV4DW17_9GAST</name>